<feature type="domain" description="Myb-like" evidence="7">
    <location>
        <begin position="444"/>
        <end position="486"/>
    </location>
</feature>
<dbReference type="GO" id="GO:0045944">
    <property type="term" value="P:positive regulation of transcription by RNA polymerase II"/>
    <property type="evidence" value="ECO:0007669"/>
    <property type="project" value="EnsemblFungi"/>
</dbReference>
<dbReference type="SMART" id="SM00717">
    <property type="entry name" value="SANT"/>
    <property type="match status" value="1"/>
</dbReference>
<evidence type="ECO:0000313" key="12">
    <source>
        <dbReference type="Proteomes" id="UP000019384"/>
    </source>
</evidence>
<keyword evidence="1" id="KW-0805">Transcription regulation</keyword>
<evidence type="ECO:0000256" key="3">
    <source>
        <dbReference type="ARBA" id="ARBA00023163"/>
    </source>
</evidence>
<sequence>MSDSETLTPSHGERPAEEFAVQEEPVAIEEELPQVETDAQNGALDELKTTEEEANENFDELINPAAEPQLEAEADVSVGEAVPDETGLLSPPNDQNPDPSESAIPPAVDPTSERDSPQETESVQPDAPEKGEEEGDHFQKDDEDVEMEDVGSVGEETDQIIKQEGGNGSVNPSIEQSLEPSVDQSAEQSVEPSVEPSEPSADPSRDPSLQPSVKGETDNGEEDEEREDVSMSGNELIEEQNGSAHITKRQVESDIPLEVVTQQTHTIVIPSYSAWFDMSRVHKIERQSLAEFFNGRNKNKTPQVYAKYRNFMINSYRLNPNEYLTYTVCRRNLIGDAATILRVHKFLTKWGLINYQVNPESRPIPVEPPFTGDYSVDIDTPRGLFPFQSYKPSTELPDLSKVRALLKEDEAKTPSKPDDNGSKESSARPLKRPRIAATNANSGWTEEDLKKLLEGVEEHKGDWNAISKHVGSHTPEQCILRFLQLPIEDSFLEEHPELLGPLRYAPKLPFSSTDNPVMSTVAFLTALVDPKVAAAASRRAVKVMDEELTKKLNDGKEEITKEEEEDPLIDIKDAAVTAMGIVGARSHMFATYEEREMSKIMSTIVNQQLNLVDIKLQQLTKLEGELELQKKKLERQQQTNFVDRLALTKSSLNVSTKLMSACDILSTDPERAKKLIEEAKAQLLSPPRRSLNILNLSNDTESDDNSKRDSKGDANGEEVLVKPVSFESPQLYRYWSG</sequence>
<feature type="compositionally biased region" description="Polar residues" evidence="6">
    <location>
        <begin position="169"/>
        <end position="183"/>
    </location>
</feature>
<dbReference type="InterPro" id="IPR036388">
    <property type="entry name" value="WH-like_DNA-bd_sf"/>
</dbReference>
<dbReference type="PROSITE" id="PS50090">
    <property type="entry name" value="MYB_LIKE"/>
    <property type="match status" value="1"/>
</dbReference>
<dbReference type="InterPro" id="IPR017884">
    <property type="entry name" value="SANT_dom"/>
</dbReference>
<keyword evidence="4" id="KW-0539">Nucleus</keyword>
<dbReference type="InterPro" id="IPR007526">
    <property type="entry name" value="SWIRM"/>
</dbReference>
<dbReference type="PROSITE" id="PS51293">
    <property type="entry name" value="SANT"/>
    <property type="match status" value="1"/>
</dbReference>
<dbReference type="InterPro" id="IPR009057">
    <property type="entry name" value="Homeodomain-like_sf"/>
</dbReference>
<dbReference type="PANTHER" id="PTHR12802:SF41">
    <property type="entry name" value="BRAHMA ASSOCIATED PROTEIN 155 KDA"/>
    <property type="match status" value="1"/>
</dbReference>
<dbReference type="Pfam" id="PF16495">
    <property type="entry name" value="SWIRM-assoc_1"/>
    <property type="match status" value="1"/>
</dbReference>
<dbReference type="PROSITE" id="PS51294">
    <property type="entry name" value="HTH_MYB"/>
    <property type="match status" value="1"/>
</dbReference>
<dbReference type="Proteomes" id="UP000019384">
    <property type="component" value="Unassembled WGS sequence"/>
</dbReference>
<dbReference type="GO" id="GO:0003677">
    <property type="term" value="F:DNA binding"/>
    <property type="evidence" value="ECO:0007669"/>
    <property type="project" value="UniProtKB-KW"/>
</dbReference>
<keyword evidence="2" id="KW-0238">DNA-binding</keyword>
<protein>
    <recommendedName>
        <fullName evidence="13">SWIRM domain-containing protein</fullName>
    </recommendedName>
</protein>
<evidence type="ECO:0000313" key="11">
    <source>
        <dbReference type="EMBL" id="CDK25575.1"/>
    </source>
</evidence>
<evidence type="ECO:0000259" key="7">
    <source>
        <dbReference type="PROSITE" id="PS50090"/>
    </source>
</evidence>
<feature type="domain" description="SWIRM" evidence="8">
    <location>
        <begin position="267"/>
        <end position="364"/>
    </location>
</feature>
<evidence type="ECO:0000256" key="5">
    <source>
        <dbReference type="SAM" id="Coils"/>
    </source>
</evidence>
<dbReference type="GeneID" id="34518975"/>
<organism evidence="11 12">
    <name type="scientific">Kuraishia capsulata CBS 1993</name>
    <dbReference type="NCBI Taxonomy" id="1382522"/>
    <lineage>
        <taxon>Eukaryota</taxon>
        <taxon>Fungi</taxon>
        <taxon>Dikarya</taxon>
        <taxon>Ascomycota</taxon>
        <taxon>Saccharomycotina</taxon>
        <taxon>Pichiomycetes</taxon>
        <taxon>Pichiales</taxon>
        <taxon>Pichiaceae</taxon>
        <taxon>Kuraishia</taxon>
    </lineage>
</organism>
<dbReference type="HOGENOM" id="CLU_004447_2_2_1"/>
<reference evidence="11" key="2">
    <citation type="submission" date="2014-02" db="EMBL/GenBank/DDBJ databases">
        <title>Complete DNA sequence of /Kuraishia capsulata/ illustrates novel genomic features among budding yeasts (/Saccharomycotina/).</title>
        <authorList>
            <person name="Morales L."/>
            <person name="Noel B."/>
            <person name="Porcel B."/>
            <person name="Marcet-Houben M."/>
            <person name="Hullo M-F."/>
            <person name="Sacerdot C."/>
            <person name="Tekaia F."/>
            <person name="Leh-Louis V."/>
            <person name="Despons L."/>
            <person name="Khanna V."/>
            <person name="Aury J-M."/>
            <person name="Barbe V."/>
            <person name="Couloux A."/>
            <person name="Labadie K."/>
            <person name="Pelletier E."/>
            <person name="Souciet J-L."/>
            <person name="Boekhout T."/>
            <person name="Gabaldon T."/>
            <person name="Wincker P."/>
            <person name="Dujon B."/>
        </authorList>
    </citation>
    <scope>NUCLEOTIDE SEQUENCE</scope>
    <source>
        <strain evidence="11">CBS 1993</strain>
    </source>
</reference>
<feature type="domain" description="HTH myb-type" evidence="10">
    <location>
        <begin position="444"/>
        <end position="490"/>
    </location>
</feature>
<dbReference type="InterPro" id="IPR032451">
    <property type="entry name" value="SMARCC_C"/>
</dbReference>
<feature type="compositionally biased region" description="Basic and acidic residues" evidence="6">
    <location>
        <begin position="704"/>
        <end position="714"/>
    </location>
</feature>
<feature type="region of interest" description="Disordered" evidence="6">
    <location>
        <begin position="1"/>
        <end position="233"/>
    </location>
</feature>
<dbReference type="RefSeq" id="XP_022457587.1">
    <property type="nucleotide sequence ID" value="XM_022603736.1"/>
</dbReference>
<dbReference type="SUPFAM" id="SSF46689">
    <property type="entry name" value="Homeodomain-like"/>
    <property type="match status" value="2"/>
</dbReference>
<dbReference type="STRING" id="1382522.W6MUF4"/>
<dbReference type="FunFam" id="1.10.10.10:FF:000020">
    <property type="entry name" value="SWI/SNF complex subunit SMARCC2 isoform c"/>
    <property type="match status" value="1"/>
</dbReference>
<evidence type="ECO:0000259" key="10">
    <source>
        <dbReference type="PROSITE" id="PS51294"/>
    </source>
</evidence>
<feature type="compositionally biased region" description="Low complexity" evidence="6">
    <location>
        <begin position="184"/>
        <end position="202"/>
    </location>
</feature>
<name>W6MUF4_9ASCO</name>
<dbReference type="InterPro" id="IPR001005">
    <property type="entry name" value="SANT/Myb"/>
</dbReference>
<dbReference type="GO" id="GO:0005829">
    <property type="term" value="C:cytosol"/>
    <property type="evidence" value="ECO:0007669"/>
    <property type="project" value="EnsemblFungi"/>
</dbReference>
<feature type="compositionally biased region" description="Basic and acidic residues" evidence="6">
    <location>
        <begin position="408"/>
        <end position="426"/>
    </location>
</feature>
<dbReference type="Gene3D" id="1.10.10.10">
    <property type="entry name" value="Winged helix-like DNA-binding domain superfamily/Winged helix DNA-binding domain"/>
    <property type="match status" value="1"/>
</dbReference>
<evidence type="ECO:0000259" key="9">
    <source>
        <dbReference type="PROSITE" id="PS51293"/>
    </source>
</evidence>
<accession>W6MUF4</accession>
<proteinExistence type="predicted"/>
<keyword evidence="3" id="KW-0804">Transcription</keyword>
<dbReference type="EMBL" id="HG793126">
    <property type="protein sequence ID" value="CDK25575.1"/>
    <property type="molecule type" value="Genomic_DNA"/>
</dbReference>
<dbReference type="Pfam" id="PF00249">
    <property type="entry name" value="Myb_DNA-binding"/>
    <property type="match status" value="1"/>
</dbReference>
<feature type="region of interest" description="Disordered" evidence="6">
    <location>
        <begin position="408"/>
        <end position="441"/>
    </location>
</feature>
<dbReference type="GO" id="GO:0042393">
    <property type="term" value="F:histone binding"/>
    <property type="evidence" value="ECO:0007669"/>
    <property type="project" value="EnsemblFungi"/>
</dbReference>
<reference evidence="11" key="1">
    <citation type="submission" date="2013-12" db="EMBL/GenBank/DDBJ databases">
        <authorList>
            <person name="Genoscope - CEA"/>
        </authorList>
    </citation>
    <scope>NUCLEOTIDE SEQUENCE</scope>
    <source>
        <strain evidence="11">CBS 1993</strain>
    </source>
</reference>
<dbReference type="PROSITE" id="PS50934">
    <property type="entry name" value="SWIRM"/>
    <property type="match status" value="1"/>
</dbReference>
<dbReference type="OrthoDB" id="118550at2759"/>
<feature type="compositionally biased region" description="Acidic residues" evidence="6">
    <location>
        <begin position="131"/>
        <end position="149"/>
    </location>
</feature>
<dbReference type="FunFam" id="1.10.10.60:FF:000014">
    <property type="entry name" value="SWI/SNF complex subunit SMARCC2 isoform C"/>
    <property type="match status" value="1"/>
</dbReference>
<dbReference type="GO" id="GO:0006338">
    <property type="term" value="P:chromatin remodeling"/>
    <property type="evidence" value="ECO:0007669"/>
    <property type="project" value="EnsemblFungi"/>
</dbReference>
<dbReference type="Gene3D" id="1.10.10.60">
    <property type="entry name" value="Homeodomain-like"/>
    <property type="match status" value="1"/>
</dbReference>
<evidence type="ECO:0008006" key="13">
    <source>
        <dbReference type="Google" id="ProtNLM"/>
    </source>
</evidence>
<evidence type="ECO:0000256" key="4">
    <source>
        <dbReference type="ARBA" id="ARBA00023242"/>
    </source>
</evidence>
<gene>
    <name evidence="11" type="ORF">KUCA_T00001545001</name>
</gene>
<dbReference type="GO" id="GO:0016514">
    <property type="term" value="C:SWI/SNF complex"/>
    <property type="evidence" value="ECO:0007669"/>
    <property type="project" value="EnsemblFungi"/>
</dbReference>
<feature type="compositionally biased region" description="Acidic residues" evidence="6">
    <location>
        <begin position="218"/>
        <end position="227"/>
    </location>
</feature>
<keyword evidence="12" id="KW-1185">Reference proteome</keyword>
<dbReference type="CDD" id="cd00167">
    <property type="entry name" value="SANT"/>
    <property type="match status" value="1"/>
</dbReference>
<dbReference type="PANTHER" id="PTHR12802">
    <property type="entry name" value="SWI/SNF COMPLEX-RELATED"/>
    <property type="match status" value="1"/>
</dbReference>
<dbReference type="InterPro" id="IPR017930">
    <property type="entry name" value="Myb_dom"/>
</dbReference>
<evidence type="ECO:0000256" key="1">
    <source>
        <dbReference type="ARBA" id="ARBA00023015"/>
    </source>
</evidence>
<feature type="domain" description="SANT" evidence="9">
    <location>
        <begin position="439"/>
        <end position="490"/>
    </location>
</feature>
<dbReference type="Pfam" id="PF04433">
    <property type="entry name" value="SWIRM"/>
    <property type="match status" value="1"/>
</dbReference>
<dbReference type="AlphaFoldDB" id="W6MUF4"/>
<keyword evidence="5" id="KW-0175">Coiled coil</keyword>
<evidence type="ECO:0000259" key="8">
    <source>
        <dbReference type="PROSITE" id="PS50934"/>
    </source>
</evidence>
<feature type="region of interest" description="Disordered" evidence="6">
    <location>
        <begin position="692"/>
        <end position="720"/>
    </location>
</feature>
<evidence type="ECO:0000256" key="2">
    <source>
        <dbReference type="ARBA" id="ARBA00023125"/>
    </source>
</evidence>
<dbReference type="GO" id="GO:0031496">
    <property type="term" value="P:positive regulation of mating type switching"/>
    <property type="evidence" value="ECO:0007669"/>
    <property type="project" value="EnsemblFungi"/>
</dbReference>
<feature type="coiled-coil region" evidence="5">
    <location>
        <begin position="612"/>
        <end position="639"/>
    </location>
</feature>
<evidence type="ECO:0000256" key="6">
    <source>
        <dbReference type="SAM" id="MobiDB-lite"/>
    </source>
</evidence>